<evidence type="ECO:0000313" key="5">
    <source>
        <dbReference type="EMBL" id="NCD72502.1"/>
    </source>
</evidence>
<dbReference type="PANTHER" id="PTHR30055:SF207">
    <property type="entry name" value="HTH-TYPE TRANSCRIPTIONAL REPRESSOR FATR"/>
    <property type="match status" value="1"/>
</dbReference>
<evidence type="ECO:0000256" key="2">
    <source>
        <dbReference type="PROSITE-ProRule" id="PRU00335"/>
    </source>
</evidence>
<dbReference type="Pfam" id="PF00440">
    <property type="entry name" value="TetR_N"/>
    <property type="match status" value="1"/>
</dbReference>
<keyword evidence="1 2" id="KW-0238">DNA-binding</keyword>
<evidence type="ECO:0000256" key="3">
    <source>
        <dbReference type="SAM" id="Phobius"/>
    </source>
</evidence>
<dbReference type="PANTHER" id="PTHR30055">
    <property type="entry name" value="HTH-TYPE TRANSCRIPTIONAL REGULATOR RUTR"/>
    <property type="match status" value="1"/>
</dbReference>
<evidence type="ECO:0000256" key="1">
    <source>
        <dbReference type="ARBA" id="ARBA00023125"/>
    </source>
</evidence>
<sequence length="195" mass="22595">MPLKNTGTEQLIKDTAKRILFAEGKLHATTQDIAEAAGVNRAALHYYFRTRDQLVACVFNESMLELSVRLGTVMASVRPFQEKIEELIAVFMKEMRAYPYQEIFLVTEINTAGVELVKDIDNMPVANFLNEIENEMSAGVIEKMNPKHFLMNLFSLLSYPFIMAPLYRQFFNLNHQDFDQLVAERKQLIYRMVFK</sequence>
<feature type="domain" description="HTH tetR-type" evidence="4">
    <location>
        <begin position="6"/>
        <end position="66"/>
    </location>
</feature>
<reference evidence="5" key="1">
    <citation type="submission" date="2020-01" db="EMBL/GenBank/DDBJ databases">
        <authorList>
            <person name="Seo Y.L."/>
        </authorList>
    </citation>
    <scope>NUCLEOTIDE SEQUENCE</scope>
    <source>
        <strain evidence="5">R11</strain>
    </source>
</reference>
<dbReference type="GO" id="GO:0000976">
    <property type="term" value="F:transcription cis-regulatory region binding"/>
    <property type="evidence" value="ECO:0007669"/>
    <property type="project" value="TreeGrafter"/>
</dbReference>
<dbReference type="InterPro" id="IPR050109">
    <property type="entry name" value="HTH-type_TetR-like_transc_reg"/>
</dbReference>
<dbReference type="EMBL" id="WWEO01000045">
    <property type="protein sequence ID" value="NCD72502.1"/>
    <property type="molecule type" value="Genomic_DNA"/>
</dbReference>
<dbReference type="GO" id="GO:0003700">
    <property type="term" value="F:DNA-binding transcription factor activity"/>
    <property type="evidence" value="ECO:0007669"/>
    <property type="project" value="TreeGrafter"/>
</dbReference>
<dbReference type="Gene3D" id="1.10.357.10">
    <property type="entry name" value="Tetracycline Repressor, domain 2"/>
    <property type="match status" value="1"/>
</dbReference>
<dbReference type="InterPro" id="IPR036271">
    <property type="entry name" value="Tet_transcr_reg_TetR-rel_C_sf"/>
</dbReference>
<gene>
    <name evidence="5" type="ORF">GSY63_24260</name>
</gene>
<comment type="caution">
    <text evidence="5">The sequence shown here is derived from an EMBL/GenBank/DDBJ whole genome shotgun (WGS) entry which is preliminary data.</text>
</comment>
<dbReference type="PRINTS" id="PR00455">
    <property type="entry name" value="HTHTETR"/>
</dbReference>
<keyword evidence="6" id="KW-1185">Reference proteome</keyword>
<evidence type="ECO:0000313" key="6">
    <source>
        <dbReference type="Proteomes" id="UP000638732"/>
    </source>
</evidence>
<dbReference type="InterPro" id="IPR001647">
    <property type="entry name" value="HTH_TetR"/>
</dbReference>
<dbReference type="InterPro" id="IPR009057">
    <property type="entry name" value="Homeodomain-like_sf"/>
</dbReference>
<keyword evidence="3" id="KW-1133">Transmembrane helix</keyword>
<feature type="transmembrane region" description="Helical" evidence="3">
    <location>
        <begin position="149"/>
        <end position="167"/>
    </location>
</feature>
<organism evidence="5 6">
    <name type="scientific">Mucilaginibacter agri</name>
    <dbReference type="NCBI Taxonomy" id="2695265"/>
    <lineage>
        <taxon>Bacteria</taxon>
        <taxon>Pseudomonadati</taxon>
        <taxon>Bacteroidota</taxon>
        <taxon>Sphingobacteriia</taxon>
        <taxon>Sphingobacteriales</taxon>
        <taxon>Sphingobacteriaceae</taxon>
        <taxon>Mucilaginibacter</taxon>
    </lineage>
</organism>
<feature type="DNA-binding region" description="H-T-H motif" evidence="2">
    <location>
        <begin position="29"/>
        <end position="48"/>
    </location>
</feature>
<dbReference type="RefSeq" id="WP_166588443.1">
    <property type="nucleotide sequence ID" value="NZ_WWEO01000045.1"/>
</dbReference>
<name>A0A966DWH0_9SPHI</name>
<dbReference type="AlphaFoldDB" id="A0A966DWH0"/>
<protein>
    <submittedName>
        <fullName evidence="5">TetR family transcriptional regulator</fullName>
    </submittedName>
</protein>
<evidence type="ECO:0000259" key="4">
    <source>
        <dbReference type="PROSITE" id="PS50977"/>
    </source>
</evidence>
<dbReference type="PROSITE" id="PS50977">
    <property type="entry name" value="HTH_TETR_2"/>
    <property type="match status" value="1"/>
</dbReference>
<dbReference type="SUPFAM" id="SSF48498">
    <property type="entry name" value="Tetracyclin repressor-like, C-terminal domain"/>
    <property type="match status" value="1"/>
</dbReference>
<keyword evidence="3" id="KW-0812">Transmembrane</keyword>
<dbReference type="SUPFAM" id="SSF46689">
    <property type="entry name" value="Homeodomain-like"/>
    <property type="match status" value="1"/>
</dbReference>
<reference evidence="5" key="2">
    <citation type="submission" date="2020-10" db="EMBL/GenBank/DDBJ databases">
        <title>Mucilaginibacter sp. nov., isolated from soil.</title>
        <authorList>
            <person name="Jeon C.O."/>
        </authorList>
    </citation>
    <scope>NUCLEOTIDE SEQUENCE</scope>
    <source>
        <strain evidence="5">R11</strain>
    </source>
</reference>
<accession>A0A966DWH0</accession>
<keyword evidence="3" id="KW-0472">Membrane</keyword>
<proteinExistence type="predicted"/>
<dbReference type="Proteomes" id="UP000638732">
    <property type="component" value="Unassembled WGS sequence"/>
</dbReference>